<dbReference type="EMBL" id="JANZQH010000016">
    <property type="protein sequence ID" value="MCT2410019.1"/>
    <property type="molecule type" value="Genomic_DNA"/>
</dbReference>
<accession>A0ABT2IN62</accession>
<proteinExistence type="predicted"/>
<gene>
    <name evidence="1" type="ORF">NZD88_20885</name>
</gene>
<protein>
    <submittedName>
        <fullName evidence="1">Uncharacterized protein</fullName>
    </submittedName>
</protein>
<dbReference type="Proteomes" id="UP001142057">
    <property type="component" value="Unassembled WGS sequence"/>
</dbReference>
<dbReference type="RefSeq" id="WP_259831723.1">
    <property type="nucleotide sequence ID" value="NZ_JANZQH010000016.1"/>
</dbReference>
<comment type="caution">
    <text evidence="1">The sequence shown here is derived from an EMBL/GenBank/DDBJ whole genome shotgun (WGS) entry which is preliminary data.</text>
</comment>
<name>A0ABT2IN62_9FLAO</name>
<evidence type="ECO:0000313" key="1">
    <source>
        <dbReference type="EMBL" id="MCT2410019.1"/>
    </source>
</evidence>
<evidence type="ECO:0000313" key="2">
    <source>
        <dbReference type="Proteomes" id="UP001142057"/>
    </source>
</evidence>
<keyword evidence="2" id="KW-1185">Reference proteome</keyword>
<reference evidence="1" key="1">
    <citation type="submission" date="2022-08" db="EMBL/GenBank/DDBJ databases">
        <title>Chryseobacterium antibioticum,isolated from the rhizosphere soil of Pyrola in Tibet.</title>
        <authorList>
            <person name="Kan Y."/>
        </authorList>
    </citation>
    <scope>NUCLEOTIDE SEQUENCE</scope>
    <source>
        <strain evidence="1">Pc2-12</strain>
    </source>
</reference>
<organism evidence="1 2">
    <name type="scientific">Chryseobacterium pyrolae</name>
    <dbReference type="NCBI Taxonomy" id="2987481"/>
    <lineage>
        <taxon>Bacteria</taxon>
        <taxon>Pseudomonadati</taxon>
        <taxon>Bacteroidota</taxon>
        <taxon>Flavobacteriia</taxon>
        <taxon>Flavobacteriales</taxon>
        <taxon>Weeksellaceae</taxon>
        <taxon>Chryseobacterium group</taxon>
        <taxon>Chryseobacterium</taxon>
    </lineage>
</organism>
<sequence length="219" mass="25857">MKLDFKNYLNGDFISALSKHIERFDLHKMENDIILFWQPKPATIIDFENTGRSFETYLESLFDSHKLDFGHSYLDPNLDFREGVDFHYHLTPEEIQSVNDIETGPDKIHFQEDGDFWRYDVFDQILSNKRHEENMIKAVELIRQKQANNKKLTYAEKEILRIRNSINELDAFAIALEKQSKNPVFISQEEYEELYNTPHISIDLKNHQLGTLDGSKSKN</sequence>